<reference evidence="2" key="3">
    <citation type="submission" date="2000-03" db="EMBL/GenBank/DDBJ databases">
        <authorList>
            <person name="Lin X."/>
            <person name="Kaul S."/>
            <person name="Shea T.P."/>
            <person name="Fujii C.Y."/>
            <person name="Shen M."/>
            <person name="VanAken S.E."/>
            <person name="Barnstead M.E."/>
            <person name="Mason T.M."/>
            <person name="Bowman C.L."/>
            <person name="Ronning C.M."/>
            <person name="Benito M.-I."/>
            <person name="Carrera A.J."/>
            <person name="Creasy T.H."/>
            <person name="Buell C.R."/>
            <person name="Town C.D."/>
            <person name="Nierman W.C."/>
            <person name="Fraser C.M."/>
            <person name="Venter J.C."/>
        </authorList>
    </citation>
    <scope>NUCLEOTIDE SEQUENCE</scope>
</reference>
<reference key="1">
    <citation type="journal article" date="1999" name="Nature">
        <title>Sequence and analysis of chromosome 2 of the plant Arabidopsis thaliana.</title>
        <authorList>
            <person name="Lin X."/>
            <person name="Kaul S."/>
            <person name="Rounsley S."/>
            <person name="Shea T.P."/>
            <person name="Benito M.I."/>
            <person name="Town C.D."/>
            <person name="Fujii C.Y."/>
            <person name="Mason T."/>
            <person name="Bowman C.L."/>
            <person name="Barnstead M."/>
            <person name="Feldblyum T.V."/>
            <person name="Buell C.R."/>
            <person name="Ketchum K.A."/>
            <person name="Lee J."/>
            <person name="Ronning C.M."/>
            <person name="Koo H.L."/>
            <person name="Moffat K.S."/>
            <person name="Cronin L.A."/>
            <person name="Shen M."/>
            <person name="Pai G."/>
            <person name="Van Aken S."/>
            <person name="Umayam L."/>
            <person name="Tallon L.J."/>
            <person name="Gill J.E."/>
            <person name="Adams M.D."/>
            <person name="Carrera A.J."/>
            <person name="Creasy T.H."/>
            <person name="Goodman H.M."/>
            <person name="Somerville C.R."/>
            <person name="Copenhaver G.P."/>
            <person name="Preuss D."/>
            <person name="Nierman W.C."/>
            <person name="White O."/>
            <person name="Eisen J.A."/>
            <person name="Salzberg S.L."/>
            <person name="Fraser C.M."/>
            <person name="Venter J.C."/>
        </authorList>
    </citation>
    <scope>NUCLEOTIDE SEQUENCE [LARGE SCALE GENOMIC DNA]</scope>
    <source>
        <strain>cv. Columbia</strain>
    </source>
</reference>
<accession>Q9ZUG5</accession>
<sequence length="143" mass="16464">MDEAYKMRCDWYHHGELVSGGESESKFSQLNDEVVELYQAAEYLDEEFAGMVHLGEIVERDDKKEDEFLAKLADAETPLYPSCFNHSKLSAIMSLFTLKTKNGWSDKSHNDLLETLPEMLLEDNVLHSSLYEVKKFLKSFDMG</sequence>
<name>Q9ZUG5_ARATH</name>
<reference evidence="1" key="2">
    <citation type="submission" date="2000-03" db="EMBL/GenBank/DDBJ databases">
        <authorList>
            <person name="Rounsley S.D."/>
            <person name="Lin X."/>
            <person name="Kaul S."/>
            <person name="Shea T.P."/>
            <person name="Fujii C.Y."/>
            <person name="Mason T.M."/>
            <person name="Shen M."/>
            <person name="Ronning C.M."/>
            <person name="Fraser C.M."/>
            <person name="Somerville C.R."/>
            <person name="Venter J.C."/>
        </authorList>
    </citation>
    <scope>NUCLEOTIDE SEQUENCE</scope>
</reference>
<dbReference type="EMBL" id="AC005970">
    <property type="protein sequence ID" value="AAC95159.1"/>
    <property type="molecule type" value="Genomic_DNA"/>
</dbReference>
<dbReference type="EMBL" id="AC006555">
    <property type="protein sequence ID" value="AAM15280.1"/>
    <property type="molecule type" value="Genomic_DNA"/>
</dbReference>
<organism evidence="1">
    <name type="scientific">Arabidopsis thaliana</name>
    <name type="common">Mouse-ear cress</name>
    <dbReference type="NCBI Taxonomy" id="3702"/>
    <lineage>
        <taxon>Eukaryota</taxon>
        <taxon>Viridiplantae</taxon>
        <taxon>Streptophyta</taxon>
        <taxon>Embryophyta</taxon>
        <taxon>Tracheophyta</taxon>
        <taxon>Spermatophyta</taxon>
        <taxon>Magnoliopsida</taxon>
        <taxon>eudicotyledons</taxon>
        <taxon>Gunneridae</taxon>
        <taxon>Pentapetalae</taxon>
        <taxon>rosids</taxon>
        <taxon>malvids</taxon>
        <taxon>Brassicales</taxon>
        <taxon>Brassicaceae</taxon>
        <taxon>Camelineae</taxon>
        <taxon>Arabidopsis</taxon>
    </lineage>
</organism>
<evidence type="ECO:0000313" key="2">
    <source>
        <dbReference type="EMBL" id="AAM15280.1"/>
    </source>
</evidence>
<protein>
    <submittedName>
        <fullName evidence="2">En Spm-like transposon protein</fullName>
    </submittedName>
    <submittedName>
        <fullName evidence="1">En/Spm-like transposon protein</fullName>
    </submittedName>
</protein>
<dbReference type="AlphaFoldDB" id="Q9ZUG5"/>
<gene>
    <name evidence="1" type="ordered locus">At2g05820</name>
</gene>
<evidence type="ECO:0000313" key="1">
    <source>
        <dbReference type="EMBL" id="AAC95159.1"/>
    </source>
</evidence>
<reference evidence="1" key="4">
    <citation type="submission" date="2002-02" db="EMBL/GenBank/DDBJ databases">
        <authorList>
            <person name="Town C.D."/>
            <person name="Kaul S."/>
        </authorList>
    </citation>
    <scope>NUCLEOTIDE SEQUENCE</scope>
</reference>
<proteinExistence type="predicted"/>
<dbReference type="PIR" id="G84471">
    <property type="entry name" value="G84471"/>
</dbReference>